<proteinExistence type="predicted"/>
<dbReference type="InterPro" id="IPR027417">
    <property type="entry name" value="P-loop_NTPase"/>
</dbReference>
<dbReference type="GO" id="GO:0005524">
    <property type="term" value="F:ATP binding"/>
    <property type="evidence" value="ECO:0007669"/>
    <property type="project" value="UniProtKB-KW"/>
</dbReference>
<protein>
    <submittedName>
        <fullName evidence="5">ABC transporter ATP-binding protein</fullName>
    </submittedName>
</protein>
<dbReference type="InterPro" id="IPR003439">
    <property type="entry name" value="ABC_transporter-like_ATP-bd"/>
</dbReference>
<dbReference type="SMART" id="SM00382">
    <property type="entry name" value="AAA"/>
    <property type="match status" value="1"/>
</dbReference>
<dbReference type="Pfam" id="PF00005">
    <property type="entry name" value="ABC_tran"/>
    <property type="match status" value="1"/>
</dbReference>
<dbReference type="InterPro" id="IPR017871">
    <property type="entry name" value="ABC_transporter-like_CS"/>
</dbReference>
<evidence type="ECO:0000313" key="5">
    <source>
        <dbReference type="EMBL" id="XBH22466.1"/>
    </source>
</evidence>
<dbReference type="InterPro" id="IPR003593">
    <property type="entry name" value="AAA+_ATPase"/>
</dbReference>
<dbReference type="SUPFAM" id="SSF52540">
    <property type="entry name" value="P-loop containing nucleoside triphosphate hydrolases"/>
    <property type="match status" value="1"/>
</dbReference>
<keyword evidence="1" id="KW-0813">Transport</keyword>
<dbReference type="CDD" id="cd03255">
    <property type="entry name" value="ABC_MJ0796_LolCDE_FtsE"/>
    <property type="match status" value="1"/>
</dbReference>
<dbReference type="GO" id="GO:0005886">
    <property type="term" value="C:plasma membrane"/>
    <property type="evidence" value="ECO:0007669"/>
    <property type="project" value="TreeGrafter"/>
</dbReference>
<evidence type="ECO:0000256" key="2">
    <source>
        <dbReference type="ARBA" id="ARBA00022741"/>
    </source>
</evidence>
<keyword evidence="2" id="KW-0547">Nucleotide-binding</keyword>
<dbReference type="Gene3D" id="3.40.50.300">
    <property type="entry name" value="P-loop containing nucleotide triphosphate hydrolases"/>
    <property type="match status" value="1"/>
</dbReference>
<dbReference type="GO" id="GO:0022857">
    <property type="term" value="F:transmembrane transporter activity"/>
    <property type="evidence" value="ECO:0007669"/>
    <property type="project" value="TreeGrafter"/>
</dbReference>
<keyword evidence="3 5" id="KW-0067">ATP-binding</keyword>
<sequence length="236" mass="25712">MVLNARQITKIYNEVPPVHALMDVNIDIRAGERVVVLGKSGSGKSTFLNIVGLLDKATSGSLHFLGQDVSRLSKRAMDRLRADSLGFVFQENHVLGHRTVAENLHIKLAVSSIPKGQWSVKVAKVLGQVGLSHREHAYARLLSGGEKQRLAVARAIITSPKILLADEPTGNLDNDNANAVLDLFDKQAKLGSAVVIITHDPRLIGRMDRAFYLEAGVIRELTDGEYLGGAIAKRLR</sequence>
<gene>
    <name evidence="5" type="ORF">V5R04_04375</name>
</gene>
<dbReference type="PANTHER" id="PTHR24220">
    <property type="entry name" value="IMPORT ATP-BINDING PROTEIN"/>
    <property type="match status" value="1"/>
</dbReference>
<accession>A0AAU7DY99</accession>
<dbReference type="InterPro" id="IPR015854">
    <property type="entry name" value="ABC_transpr_LolD-like"/>
</dbReference>
<dbReference type="InterPro" id="IPR017911">
    <property type="entry name" value="MacB-like_ATP-bd"/>
</dbReference>
<dbReference type="EMBL" id="CP146203">
    <property type="protein sequence ID" value="XBH22466.1"/>
    <property type="molecule type" value="Genomic_DNA"/>
</dbReference>
<evidence type="ECO:0000256" key="3">
    <source>
        <dbReference type="ARBA" id="ARBA00022840"/>
    </source>
</evidence>
<dbReference type="PROSITE" id="PS50893">
    <property type="entry name" value="ABC_TRANSPORTER_2"/>
    <property type="match status" value="1"/>
</dbReference>
<dbReference type="PROSITE" id="PS00211">
    <property type="entry name" value="ABC_TRANSPORTER_1"/>
    <property type="match status" value="1"/>
</dbReference>
<evidence type="ECO:0000256" key="1">
    <source>
        <dbReference type="ARBA" id="ARBA00022448"/>
    </source>
</evidence>
<organism evidence="5">
    <name type="scientific">Jonesiaceae bacterium BS-20</name>
    <dbReference type="NCBI Taxonomy" id="3120821"/>
    <lineage>
        <taxon>Bacteria</taxon>
        <taxon>Bacillati</taxon>
        <taxon>Actinomycetota</taxon>
        <taxon>Actinomycetes</taxon>
        <taxon>Micrococcales</taxon>
        <taxon>Jonesiaceae</taxon>
    </lineage>
</organism>
<dbReference type="AlphaFoldDB" id="A0AAU7DY99"/>
<evidence type="ECO:0000259" key="4">
    <source>
        <dbReference type="PROSITE" id="PS50893"/>
    </source>
</evidence>
<name>A0AAU7DY99_9MICO</name>
<dbReference type="GO" id="GO:0016887">
    <property type="term" value="F:ATP hydrolysis activity"/>
    <property type="evidence" value="ECO:0007669"/>
    <property type="project" value="InterPro"/>
</dbReference>
<feature type="domain" description="ABC transporter" evidence="4">
    <location>
        <begin position="3"/>
        <end position="235"/>
    </location>
</feature>
<reference evidence="5" key="1">
    <citation type="submission" date="2024-02" db="EMBL/GenBank/DDBJ databases">
        <title>Tomenella chthoni gen. nov. sp. nov., a member of the family Jonesiaceae isolated from bat guano.</title>
        <authorList>
            <person name="Miller S.L."/>
            <person name="King J."/>
            <person name="Sankaranarayanan K."/>
            <person name="Lawson P.A."/>
        </authorList>
    </citation>
    <scope>NUCLEOTIDE SEQUENCE</scope>
    <source>
        <strain evidence="5">BS-20</strain>
    </source>
</reference>